<dbReference type="GO" id="GO:0016740">
    <property type="term" value="F:transferase activity"/>
    <property type="evidence" value="ECO:0007669"/>
    <property type="project" value="UniProtKB-KW"/>
</dbReference>
<dbReference type="AlphaFoldDB" id="A0A1I6K2H2"/>
<evidence type="ECO:0000259" key="1">
    <source>
        <dbReference type="Pfam" id="PF00535"/>
    </source>
</evidence>
<keyword evidence="2" id="KW-0808">Transferase</keyword>
<dbReference type="SUPFAM" id="SSF53448">
    <property type="entry name" value="Nucleotide-diphospho-sugar transferases"/>
    <property type="match status" value="1"/>
</dbReference>
<organism evidence="2 3">
    <name type="scientific">Marinobacter daqiaonensis</name>
    <dbReference type="NCBI Taxonomy" id="650891"/>
    <lineage>
        <taxon>Bacteria</taxon>
        <taxon>Pseudomonadati</taxon>
        <taxon>Pseudomonadota</taxon>
        <taxon>Gammaproteobacteria</taxon>
        <taxon>Pseudomonadales</taxon>
        <taxon>Marinobacteraceae</taxon>
        <taxon>Marinobacter</taxon>
    </lineage>
</organism>
<dbReference type="Gene3D" id="3.90.550.10">
    <property type="entry name" value="Spore Coat Polysaccharide Biosynthesis Protein SpsA, Chain A"/>
    <property type="match status" value="1"/>
</dbReference>
<dbReference type="InterPro" id="IPR050834">
    <property type="entry name" value="Glycosyltransf_2"/>
</dbReference>
<name>A0A1I6K2H2_9GAMM</name>
<dbReference type="OrthoDB" id="9801954at2"/>
<dbReference type="PANTHER" id="PTHR43685">
    <property type="entry name" value="GLYCOSYLTRANSFERASE"/>
    <property type="match status" value="1"/>
</dbReference>
<sequence>MPSNDTQQPRSIGVVITTYNSPAWLDKVLTGYENQTDKDFRVIVADDGSTDDTREVIEQFRKRGIVPLDHVWHEDKGFRKCEILNKAIRQTECDYLIFTDGDCIPEPDFIATHRHLAEPGYFLSGGYIKLTLPVSEKISDEDIRTGVIFDPEWLVANGQPKSHKLWKLSRSTLLRKVLNAVTPAAASWNGMNSSTWTRDLIAVNGFNEDMQYGGLDRELGERLWNFGHKSKQIRYSTVCLHLDHARGYSKPEIWAKNRAIRKAVKENRTFWAENGIEKKASSTDGWSSAGK</sequence>
<dbReference type="EMBL" id="FOYW01000004">
    <property type="protein sequence ID" value="SFR85384.1"/>
    <property type="molecule type" value="Genomic_DNA"/>
</dbReference>
<feature type="domain" description="Glycosyltransferase 2-like" evidence="1">
    <location>
        <begin position="14"/>
        <end position="111"/>
    </location>
</feature>
<proteinExistence type="predicted"/>
<evidence type="ECO:0000313" key="3">
    <source>
        <dbReference type="Proteomes" id="UP000198644"/>
    </source>
</evidence>
<dbReference type="STRING" id="650891.SAMN05216203_3489"/>
<dbReference type="PANTHER" id="PTHR43685:SF3">
    <property type="entry name" value="SLR2126 PROTEIN"/>
    <property type="match status" value="1"/>
</dbReference>
<dbReference type="Proteomes" id="UP000198644">
    <property type="component" value="Unassembled WGS sequence"/>
</dbReference>
<dbReference type="CDD" id="cd06420">
    <property type="entry name" value="GT2_Chondriotin_Pol_N"/>
    <property type="match status" value="1"/>
</dbReference>
<protein>
    <submittedName>
        <fullName evidence="2">Glycosyl transferase family 2</fullName>
    </submittedName>
</protein>
<evidence type="ECO:0000313" key="2">
    <source>
        <dbReference type="EMBL" id="SFR85384.1"/>
    </source>
</evidence>
<dbReference type="Pfam" id="PF00535">
    <property type="entry name" value="Glycos_transf_2"/>
    <property type="match status" value="1"/>
</dbReference>
<reference evidence="2 3" key="1">
    <citation type="submission" date="2016-10" db="EMBL/GenBank/DDBJ databases">
        <authorList>
            <person name="de Groot N.N."/>
        </authorList>
    </citation>
    <scope>NUCLEOTIDE SEQUENCE [LARGE SCALE GENOMIC DNA]</scope>
    <source>
        <strain evidence="2 3">CGMCC 1.9167</strain>
    </source>
</reference>
<gene>
    <name evidence="2" type="ORF">SAMN05216203_3489</name>
</gene>
<dbReference type="RefSeq" id="WP_092016288.1">
    <property type="nucleotide sequence ID" value="NZ_FOYW01000004.1"/>
</dbReference>
<accession>A0A1I6K2H2</accession>
<dbReference type="InterPro" id="IPR029044">
    <property type="entry name" value="Nucleotide-diphossugar_trans"/>
</dbReference>
<keyword evidence="3" id="KW-1185">Reference proteome</keyword>
<dbReference type="InterPro" id="IPR001173">
    <property type="entry name" value="Glyco_trans_2-like"/>
</dbReference>